<comment type="caution">
    <text evidence="3">The sequence shown here is derived from an EMBL/GenBank/DDBJ whole genome shotgun (WGS) entry which is preliminary data.</text>
</comment>
<evidence type="ECO:0000313" key="4">
    <source>
        <dbReference type="Proteomes" id="UP000247781"/>
    </source>
</evidence>
<keyword evidence="2" id="KW-0472">Membrane</keyword>
<sequence length="60" mass="6343">MGDAHIEILAHHGLLLAIPAFAPAIAVAGVVIYVALRDRRRNGDPAHTENSDAPRHNGSP</sequence>
<dbReference type="Proteomes" id="UP000247781">
    <property type="component" value="Unassembled WGS sequence"/>
</dbReference>
<feature type="transmembrane region" description="Helical" evidence="2">
    <location>
        <begin position="12"/>
        <end position="36"/>
    </location>
</feature>
<evidence type="ECO:0000256" key="1">
    <source>
        <dbReference type="SAM" id="MobiDB-lite"/>
    </source>
</evidence>
<protein>
    <submittedName>
        <fullName evidence="3">Uncharacterized protein</fullName>
    </submittedName>
</protein>
<keyword evidence="4" id="KW-1185">Reference proteome</keyword>
<name>A0A318HN47_9MYCO</name>
<organism evidence="3 4">
    <name type="scientific">Mycolicibacterium moriokaense</name>
    <dbReference type="NCBI Taxonomy" id="39691"/>
    <lineage>
        <taxon>Bacteria</taxon>
        <taxon>Bacillati</taxon>
        <taxon>Actinomycetota</taxon>
        <taxon>Actinomycetes</taxon>
        <taxon>Mycobacteriales</taxon>
        <taxon>Mycobacteriaceae</taxon>
        <taxon>Mycolicibacterium</taxon>
    </lineage>
</organism>
<keyword evidence="2" id="KW-0812">Transmembrane</keyword>
<evidence type="ECO:0000313" key="3">
    <source>
        <dbReference type="EMBL" id="PXX13088.1"/>
    </source>
</evidence>
<dbReference type="EMBL" id="QJJU01000001">
    <property type="protein sequence ID" value="PXX13088.1"/>
    <property type="molecule type" value="Genomic_DNA"/>
</dbReference>
<feature type="region of interest" description="Disordered" evidence="1">
    <location>
        <begin position="41"/>
        <end position="60"/>
    </location>
</feature>
<accession>A0A318HN47</accession>
<evidence type="ECO:0000256" key="2">
    <source>
        <dbReference type="SAM" id="Phobius"/>
    </source>
</evidence>
<keyword evidence="2" id="KW-1133">Transmembrane helix</keyword>
<gene>
    <name evidence="3" type="ORF">C8E89_101236</name>
</gene>
<dbReference type="RefSeq" id="WP_110314241.1">
    <property type="nucleotide sequence ID" value="NZ_QJJU01000001.1"/>
</dbReference>
<proteinExistence type="predicted"/>
<reference evidence="4" key="1">
    <citation type="submission" date="2018-05" db="EMBL/GenBank/DDBJ databases">
        <authorList>
            <person name="Deangelis K."/>
            <person name="Huntemann M."/>
            <person name="Clum A."/>
            <person name="Pillay M."/>
            <person name="Palaniappan K."/>
            <person name="Varghese N."/>
            <person name="Mikhailova N."/>
            <person name="Stamatis D."/>
            <person name="Reddy T."/>
            <person name="Daum C."/>
            <person name="Shapiro N."/>
            <person name="Ivanova N."/>
            <person name="Kyrpides N."/>
            <person name="Woyke T."/>
        </authorList>
    </citation>
    <scope>NUCLEOTIDE SEQUENCE [LARGE SCALE GENOMIC DNA]</scope>
    <source>
        <strain evidence="4">GAS496</strain>
    </source>
</reference>
<reference evidence="3 4" key="2">
    <citation type="submission" date="2018-06" db="EMBL/GenBank/DDBJ databases">
        <title>Sequencing of bacterial isolates from soil warming experiment in Harvard Forest, Massachusetts, USA.</title>
        <authorList>
            <person name="Deangelis K.PhD."/>
        </authorList>
    </citation>
    <scope>NUCLEOTIDE SEQUENCE [LARGE SCALE GENOMIC DNA]</scope>
    <source>
        <strain evidence="3 4">GAS496</strain>
    </source>
</reference>
<dbReference type="AlphaFoldDB" id="A0A318HN47"/>